<sequence>MLALKVGINELFSSERLFETNSLKNSIFEIYSKLYHLKTLEEKSTFKIKVIETLSGIILCFQMLSFLWSRNLSISNWSDNMILWEIIGYFRLDNICSEFGIIRECLYLSITTTFMLGTIIIYLVISTYFSLSIFKLFDIFRLVFDVWLTIFLMPSMILYSVFLKYSIWPQKYISEYKNGNHIEDFEISTRLQIVIVLALAIDFHLLYFYTQFSSEIRHSESSKTIKAKAHSKIDSHIAIFTYFSPIFYAILNEKYIIYFQFFAMITSIIVMIESEILLPYFSLYFSLTRIFQLFTIALASSGFVLGYWMDNWLVIIFILIILGPISAIFVIQFTIKRQRQINTVALTSMEDISSKYELEKRLRYWLCCNSIEHKDEIIHTFENYFLKNNSHEDKLPIIWLANYCFFTLKDEPLAKVKLSKTKTISSWNLEAEFQKYLCNKNINEPTSNESLQLINYYQQLNLLKKKDSKLCIYLLKFWEELTATKPNLRRLINKLKWIDENILYLNNQYKQLIVEFLDSREGLMLYTTYAKDVVYDYEKSNLLEIKLRGLTGQSTSNSDLKRFSFLNDSSGILIISGEPDDFGRVLFSNPKSAEILKTSIGSLEESNIIDFFHNYYYDSLKEEMKWLIHYGSSSEIDLGKGFFLNIPGKYLLSCTGKAVITSIGNNLAFILNFQLKQIKREFALLSETGEILCCSEYFSHLIEKSNENLIGYNIKDLFSDAEMHESTLIFQSKNKETILVISHTQFYKIKVFYATLMNDYEEIQRWKNKNNHHYSKIREKMHKHHLSHDEHAKGSAKTYQKSDEKYLNSEIKLIETNPYEASEAFEKNSVSKSSDAKSQITSERKFFKMIKISSRSINVLHFAFILSIIAVLTTNIVVLFYAFSYIGFIKNMDFPMAIAQAESRLQIAAFTAQLLWVLTLYEDPTVKNDILAVQTLLPGYINDVRDIYMDIAANLPKWNYCSSKSILTDKSINVWNLGQIKRESLFDMLSQSAQQGYDLLRKYNNSEDYTNEIRFLKMNGYGDGFQYINKSLYEIMDCQKSLMLDFKSEVFVLLILGIGVLGLCLIVMIPFCYSVVTIENNFWNNLRKKAFQNYSEMKQTLLERLRNIHAQPDILSSSKNPSKKIFSFKNYWKYIWRICIYFIIVTGFSLINITYLYENCSNYLTYRPEVIRELIRTKILINTFIIAASDLQYYVLGFPLDYLFNTHNYKNSFAIFEQSVVSIGDSRLTLRNPKYSPILSNDFKKAYYKSDSQPYTHYLDYGGYAAEEELINAGYQVASINVNNDATYRNWIYNMTLFRKNYDKYVDEINNYSQSVIEHQMNIIIAAFSIFVVASIIIYFILYFLFFKNEKKYLQKINSMIKFMPV</sequence>
<feature type="transmembrane region" description="Helical" evidence="1">
    <location>
        <begin position="314"/>
        <end position="335"/>
    </location>
</feature>
<evidence type="ECO:0000313" key="4">
    <source>
        <dbReference type="Proteomes" id="UP001162131"/>
    </source>
</evidence>
<feature type="transmembrane region" description="Helical" evidence="1">
    <location>
        <begin position="1050"/>
        <end position="1076"/>
    </location>
</feature>
<evidence type="ECO:0000259" key="2">
    <source>
        <dbReference type="Pfam" id="PF25474"/>
    </source>
</evidence>
<keyword evidence="1" id="KW-1133">Transmembrane helix</keyword>
<feature type="transmembrane region" description="Helical" evidence="1">
    <location>
        <begin position="257"/>
        <end position="278"/>
    </location>
</feature>
<dbReference type="Proteomes" id="UP001162131">
    <property type="component" value="Unassembled WGS sequence"/>
</dbReference>
<keyword evidence="1" id="KW-0812">Transmembrane</keyword>
<accession>A0AAU9IJ69</accession>
<protein>
    <recommendedName>
        <fullName evidence="2">TmcB/TmcC TPR repeats domain-containing protein</fullName>
    </recommendedName>
</protein>
<feature type="transmembrane region" description="Helical" evidence="1">
    <location>
        <begin position="1134"/>
        <end position="1158"/>
    </location>
</feature>
<dbReference type="InterPro" id="IPR057352">
    <property type="entry name" value="TPR_TmcB/C"/>
</dbReference>
<proteinExistence type="predicted"/>
<feature type="transmembrane region" description="Helical" evidence="1">
    <location>
        <begin position="859"/>
        <end position="883"/>
    </location>
</feature>
<keyword evidence="1" id="KW-0472">Membrane</keyword>
<reference evidence="3" key="1">
    <citation type="submission" date="2021-09" db="EMBL/GenBank/DDBJ databases">
        <authorList>
            <consortium name="AG Swart"/>
            <person name="Singh M."/>
            <person name="Singh A."/>
            <person name="Seah K."/>
            <person name="Emmerich C."/>
        </authorList>
    </citation>
    <scope>NUCLEOTIDE SEQUENCE</scope>
    <source>
        <strain evidence="3">ATCC30299</strain>
    </source>
</reference>
<name>A0AAU9IJ69_9CILI</name>
<feature type="transmembrane region" description="Helical" evidence="1">
    <location>
        <begin position="1179"/>
        <end position="1196"/>
    </location>
</feature>
<evidence type="ECO:0000256" key="1">
    <source>
        <dbReference type="SAM" id="Phobius"/>
    </source>
</evidence>
<comment type="caution">
    <text evidence="3">The sequence shown here is derived from an EMBL/GenBank/DDBJ whole genome shotgun (WGS) entry which is preliminary data.</text>
</comment>
<keyword evidence="4" id="KW-1185">Reference proteome</keyword>
<feature type="transmembrane region" description="Helical" evidence="1">
    <location>
        <begin position="1323"/>
        <end position="1346"/>
    </location>
</feature>
<dbReference type="Pfam" id="PF25474">
    <property type="entry name" value="TPR_TmcB"/>
    <property type="match status" value="1"/>
</dbReference>
<feature type="transmembrane region" description="Helical" evidence="1">
    <location>
        <begin position="290"/>
        <end position="308"/>
    </location>
</feature>
<feature type="domain" description="TmcB/TmcC TPR repeats" evidence="2">
    <location>
        <begin position="439"/>
        <end position="542"/>
    </location>
</feature>
<gene>
    <name evidence="3" type="ORF">BSTOLATCC_MIC3481</name>
</gene>
<dbReference type="InterPro" id="IPR052994">
    <property type="entry name" value="Tiny_macrocysts_regulators"/>
</dbReference>
<dbReference type="PANTHER" id="PTHR31600:SF2">
    <property type="entry name" value="GAMETE ENRICHED GENE 10 PROTEIN-RELATED"/>
    <property type="match status" value="1"/>
</dbReference>
<feature type="transmembrane region" description="Helical" evidence="1">
    <location>
        <begin position="142"/>
        <end position="162"/>
    </location>
</feature>
<feature type="transmembrane region" description="Helical" evidence="1">
    <location>
        <begin position="233"/>
        <end position="251"/>
    </location>
</feature>
<dbReference type="EMBL" id="CAJZBQ010000004">
    <property type="protein sequence ID" value="CAG9311189.1"/>
    <property type="molecule type" value="Genomic_DNA"/>
</dbReference>
<evidence type="ECO:0000313" key="3">
    <source>
        <dbReference type="EMBL" id="CAG9311189.1"/>
    </source>
</evidence>
<feature type="transmembrane region" description="Helical" evidence="1">
    <location>
        <begin position="107"/>
        <end position="130"/>
    </location>
</feature>
<dbReference type="PANTHER" id="PTHR31600">
    <property type="entry name" value="TINY MACROCYSTS PROTEIN B-RELATED"/>
    <property type="match status" value="1"/>
</dbReference>
<feature type="transmembrane region" description="Helical" evidence="1">
    <location>
        <begin position="191"/>
        <end position="212"/>
    </location>
</feature>
<organism evidence="3 4">
    <name type="scientific">Blepharisma stoltei</name>
    <dbReference type="NCBI Taxonomy" id="1481888"/>
    <lineage>
        <taxon>Eukaryota</taxon>
        <taxon>Sar</taxon>
        <taxon>Alveolata</taxon>
        <taxon>Ciliophora</taxon>
        <taxon>Postciliodesmatophora</taxon>
        <taxon>Heterotrichea</taxon>
        <taxon>Heterotrichida</taxon>
        <taxon>Blepharismidae</taxon>
        <taxon>Blepharisma</taxon>
    </lineage>
</organism>